<dbReference type="PANTHER" id="PTHR36503">
    <property type="entry name" value="BLR2520 PROTEIN"/>
    <property type="match status" value="1"/>
</dbReference>
<evidence type="ECO:0000313" key="2">
    <source>
        <dbReference type="EMBL" id="XAN08969.1"/>
    </source>
</evidence>
<evidence type="ECO:0000313" key="3">
    <source>
        <dbReference type="Proteomes" id="UP001442841"/>
    </source>
</evidence>
<dbReference type="SUPFAM" id="SSF54593">
    <property type="entry name" value="Glyoxalase/Bleomycin resistance protein/Dihydroxybiphenyl dioxygenase"/>
    <property type="match status" value="1"/>
</dbReference>
<dbReference type="InterPro" id="IPR004360">
    <property type="entry name" value="Glyas_Fos-R_dOase_dom"/>
</dbReference>
<dbReference type="Gene3D" id="3.10.180.10">
    <property type="entry name" value="2,3-Dihydroxybiphenyl 1,2-Dioxygenase, domain 1"/>
    <property type="match status" value="1"/>
</dbReference>
<evidence type="ECO:0000259" key="1">
    <source>
        <dbReference type="PROSITE" id="PS51819"/>
    </source>
</evidence>
<dbReference type="RefSeq" id="WP_425310403.1">
    <property type="nucleotide sequence ID" value="NZ_CP154795.1"/>
</dbReference>
<name>A0ABZ3FSA4_9ACTN</name>
<organism evidence="2 3">
    <name type="scientific">Ammonicoccus fulvus</name>
    <dbReference type="NCBI Taxonomy" id="3138240"/>
    <lineage>
        <taxon>Bacteria</taxon>
        <taxon>Bacillati</taxon>
        <taxon>Actinomycetota</taxon>
        <taxon>Actinomycetes</taxon>
        <taxon>Propionibacteriales</taxon>
        <taxon>Propionibacteriaceae</taxon>
        <taxon>Ammonicoccus</taxon>
    </lineage>
</organism>
<keyword evidence="3" id="KW-1185">Reference proteome</keyword>
<proteinExistence type="predicted"/>
<dbReference type="Proteomes" id="UP001442841">
    <property type="component" value="Chromosome"/>
</dbReference>
<feature type="domain" description="VOC" evidence="1">
    <location>
        <begin position="1"/>
        <end position="120"/>
    </location>
</feature>
<dbReference type="PROSITE" id="PS51819">
    <property type="entry name" value="VOC"/>
    <property type="match status" value="1"/>
</dbReference>
<sequence>MNLPIADQERTRRFYTELGYSFNDKFCDANALCLEIGPNSYAMLLNREFYSTFHHKPAADATQVSGVLLAVDAPSREAVDEQVERAVAAGATEIRTEDHGFMYGRSFDDPDGHTWEITWMDPAAAQDSPPRS</sequence>
<protein>
    <submittedName>
        <fullName evidence="2">VOC family protein</fullName>
    </submittedName>
</protein>
<dbReference type="InterPro" id="IPR029068">
    <property type="entry name" value="Glyas_Bleomycin-R_OHBP_Dase"/>
</dbReference>
<dbReference type="InterPro" id="IPR037523">
    <property type="entry name" value="VOC_core"/>
</dbReference>
<gene>
    <name evidence="2" type="ORF">AADG42_17190</name>
</gene>
<dbReference type="EMBL" id="CP154795">
    <property type="protein sequence ID" value="XAN08969.1"/>
    <property type="molecule type" value="Genomic_DNA"/>
</dbReference>
<dbReference type="Pfam" id="PF00903">
    <property type="entry name" value="Glyoxalase"/>
    <property type="match status" value="1"/>
</dbReference>
<dbReference type="PANTHER" id="PTHR36503:SF2">
    <property type="entry name" value="BLR2408 PROTEIN"/>
    <property type="match status" value="1"/>
</dbReference>
<accession>A0ABZ3FSA4</accession>
<reference evidence="2 3" key="1">
    <citation type="submission" date="2024-04" db="EMBL/GenBank/DDBJ databases">
        <title>Isolation of an actinomycete strain from pig manure.</title>
        <authorList>
            <person name="Gong T."/>
            <person name="Yu Z."/>
            <person name="An M."/>
            <person name="Wei C."/>
            <person name="Yang W."/>
            <person name="Liu L."/>
        </authorList>
    </citation>
    <scope>NUCLEOTIDE SEQUENCE [LARGE SCALE GENOMIC DNA]</scope>
    <source>
        <strain evidence="2 3">ZF39</strain>
    </source>
</reference>